<dbReference type="GO" id="GO:0050568">
    <property type="term" value="F:protein-glutamine glutaminase activity"/>
    <property type="evidence" value="ECO:0007669"/>
    <property type="project" value="UniProtKB-UniRule"/>
</dbReference>
<comment type="PTM">
    <text evidence="5">Phosphorylated by CheA. Phosphorylation of the N-terminal regulatory domain activates the methylesterase activity.</text>
</comment>
<dbReference type="AlphaFoldDB" id="W0JN80"/>
<feature type="domain" description="CheB-type methylesterase" evidence="10">
    <location>
        <begin position="184"/>
        <end position="372"/>
    </location>
</feature>
<proteinExistence type="inferred from homology"/>
<dbReference type="eggNOG" id="arCOG02382">
    <property type="taxonomic scope" value="Archaea"/>
</dbReference>
<evidence type="ECO:0000313" key="12">
    <source>
        <dbReference type="Proteomes" id="UP000019024"/>
    </source>
</evidence>
<dbReference type="PROSITE" id="PS50122">
    <property type="entry name" value="CHEB"/>
    <property type="match status" value="1"/>
</dbReference>
<keyword evidence="12" id="KW-1185">Reference proteome</keyword>
<sequence length="379" mass="39663">MVTVGIVDDSAFMRNILTEIIEQRGHEVVGEASDGESAVELVENTNVEVITMDISMPGQGGHWAVDKIMERHPVPIVVLSAHVHEDAEEALELMERGVVDIIRKPGGKERSVSLWDRADEVVERIAGASQSSPRSGSTIDSASGSATRGADAGATSRAGRSGSRERSALGSSSRAGSSPTDSIESAKTTTLLVGSSTGGPDTVETLLANLPTGLDLRVLVVQHMTDALTGSFANRLDAATDLEFREAGANETITAGEGVLAKGGYHLEVTGYRRGRIDIDLSKAPKINNVRPAVDATMRTAADVIDDHMIGVILTGMGQDGAVGIKSVADAGGRTIAQDEATSRIFGMPKAAIETGSIEQVLAIDDIPDAIVRLCTDDD</sequence>
<evidence type="ECO:0000256" key="8">
    <source>
        <dbReference type="SAM" id="MobiDB-lite"/>
    </source>
</evidence>
<dbReference type="PANTHER" id="PTHR42872">
    <property type="entry name" value="PROTEIN-GLUTAMATE METHYLESTERASE/PROTEIN-GLUTAMINE GLUTAMINASE"/>
    <property type="match status" value="1"/>
</dbReference>
<dbReference type="KEGG" id="hlr:HALLA_16560"/>
<dbReference type="SUPFAM" id="SSF52172">
    <property type="entry name" value="CheY-like"/>
    <property type="match status" value="1"/>
</dbReference>
<feature type="active site" evidence="5 6">
    <location>
        <position position="320"/>
    </location>
</feature>
<dbReference type="GO" id="GO:0008984">
    <property type="term" value="F:protein-glutamate methylesterase activity"/>
    <property type="evidence" value="ECO:0007669"/>
    <property type="project" value="UniProtKB-UniRule"/>
</dbReference>
<gene>
    <name evidence="5" type="primary">cheB</name>
    <name evidence="11" type="ORF">HALLA_16560</name>
</gene>
<comment type="similarity">
    <text evidence="5">Belongs to the CheB family.</text>
</comment>
<evidence type="ECO:0000256" key="5">
    <source>
        <dbReference type="HAMAP-Rule" id="MF_00099"/>
    </source>
</evidence>
<dbReference type="Gene3D" id="3.40.50.2300">
    <property type="match status" value="1"/>
</dbReference>
<feature type="region of interest" description="Disordered" evidence="8">
    <location>
        <begin position="125"/>
        <end position="186"/>
    </location>
</feature>
<dbReference type="STRING" id="797299.HALLA_16560"/>
<comment type="subcellular location">
    <subcellularLocation>
        <location evidence="5">Cytoplasm</location>
    </subcellularLocation>
</comment>
<dbReference type="EC" id="3.5.1.44" evidence="5"/>
<dbReference type="GO" id="GO:0006935">
    <property type="term" value="P:chemotaxis"/>
    <property type="evidence" value="ECO:0007669"/>
    <property type="project" value="UniProtKB-UniRule"/>
</dbReference>
<dbReference type="InterPro" id="IPR011006">
    <property type="entry name" value="CheY-like_superfamily"/>
</dbReference>
<comment type="domain">
    <text evidence="5">Contains a C-terminal catalytic domain, and an N-terminal region which modulates catalytic activity.</text>
</comment>
<dbReference type="InterPro" id="IPR008248">
    <property type="entry name" value="CheB-like"/>
</dbReference>
<dbReference type="GO" id="GO:0000156">
    <property type="term" value="F:phosphorelay response regulator activity"/>
    <property type="evidence" value="ECO:0007669"/>
    <property type="project" value="InterPro"/>
</dbReference>
<evidence type="ECO:0000259" key="9">
    <source>
        <dbReference type="PROSITE" id="PS50110"/>
    </source>
</evidence>
<evidence type="ECO:0000256" key="3">
    <source>
        <dbReference type="ARBA" id="ARBA00022801"/>
    </source>
</evidence>
<dbReference type="HOGENOM" id="CLU_000445_51_0_2"/>
<feature type="active site" evidence="5 6">
    <location>
        <position position="223"/>
    </location>
</feature>
<dbReference type="SMART" id="SM00448">
    <property type="entry name" value="REC"/>
    <property type="match status" value="1"/>
</dbReference>
<dbReference type="RefSeq" id="WP_084568995.1">
    <property type="nucleotide sequence ID" value="NZ_CP007055.1"/>
</dbReference>
<dbReference type="PATRIC" id="fig|797299.3.peg.2319"/>
<dbReference type="Pfam" id="PF00072">
    <property type="entry name" value="Response_reg"/>
    <property type="match status" value="1"/>
</dbReference>
<feature type="compositionally biased region" description="Polar residues" evidence="8">
    <location>
        <begin position="128"/>
        <end position="139"/>
    </location>
</feature>
<evidence type="ECO:0000313" key="11">
    <source>
        <dbReference type="EMBL" id="AHG00171.1"/>
    </source>
</evidence>
<dbReference type="Proteomes" id="UP000019024">
    <property type="component" value="Chromosome"/>
</dbReference>
<evidence type="ECO:0000256" key="2">
    <source>
        <dbReference type="ARBA" id="ARBA00022500"/>
    </source>
</evidence>
<dbReference type="InterPro" id="IPR001789">
    <property type="entry name" value="Sig_transdc_resp-reg_receiver"/>
</dbReference>
<dbReference type="HAMAP" id="MF_00099">
    <property type="entry name" value="CheB_chemtxs"/>
    <property type="match status" value="1"/>
</dbReference>
<comment type="function">
    <text evidence="5">Involved in chemotaxis. Part of a chemotaxis signal transduction system that modulates chemotaxis in response to various stimuli. Catalyzes the demethylation of specific methylglutamate residues introduced into the chemoreceptors (methyl-accepting chemotaxis proteins or MCP) by CheR. Also mediates the irreversible deamidation of specific glutamine residues to glutamic acid.</text>
</comment>
<dbReference type="GO" id="GO:0005737">
    <property type="term" value="C:cytoplasm"/>
    <property type="evidence" value="ECO:0007669"/>
    <property type="project" value="UniProtKB-SubCell"/>
</dbReference>
<dbReference type="GeneID" id="25146024"/>
<dbReference type="EC" id="3.1.1.61" evidence="5"/>
<dbReference type="InterPro" id="IPR035909">
    <property type="entry name" value="CheB_C"/>
</dbReference>
<evidence type="ECO:0000256" key="1">
    <source>
        <dbReference type="ARBA" id="ARBA00022490"/>
    </source>
</evidence>
<feature type="modified residue" description="4-aspartylphosphate" evidence="5 7">
    <location>
        <position position="53"/>
    </location>
</feature>
<protein>
    <recommendedName>
        <fullName evidence="5">Protein-glutamate methylesterase/protein-glutamine glutaminase</fullName>
        <ecNumber evidence="5">3.1.1.61</ecNumber>
        <ecNumber evidence="5">3.5.1.44</ecNumber>
    </recommendedName>
</protein>
<dbReference type="Pfam" id="PF01339">
    <property type="entry name" value="CheB_methylest"/>
    <property type="match status" value="1"/>
</dbReference>
<comment type="catalytic activity">
    <reaction evidence="4 5">
        <text>[protein]-L-glutamate 5-O-methyl ester + H2O = L-glutamyl-[protein] + methanol + H(+)</text>
        <dbReference type="Rhea" id="RHEA:23236"/>
        <dbReference type="Rhea" id="RHEA-COMP:10208"/>
        <dbReference type="Rhea" id="RHEA-COMP:10311"/>
        <dbReference type="ChEBI" id="CHEBI:15377"/>
        <dbReference type="ChEBI" id="CHEBI:15378"/>
        <dbReference type="ChEBI" id="CHEBI:17790"/>
        <dbReference type="ChEBI" id="CHEBI:29973"/>
        <dbReference type="ChEBI" id="CHEBI:82795"/>
        <dbReference type="EC" id="3.1.1.61"/>
    </reaction>
</comment>
<reference evidence="11 12" key="1">
    <citation type="submission" date="2014-01" db="EMBL/GenBank/DDBJ databases">
        <authorList>
            <consortium name="DOE Joint Genome Institute"/>
            <person name="Anderson I."/>
            <person name="Huntemann M."/>
            <person name="Han J."/>
            <person name="Chen A."/>
            <person name="Kyrpides N."/>
            <person name="Mavromatis K."/>
            <person name="Markowitz V."/>
            <person name="Palaniappan K."/>
            <person name="Ivanova N."/>
            <person name="Schaumberg A."/>
            <person name="Pati A."/>
            <person name="Liolios K."/>
            <person name="Nordberg H.P."/>
            <person name="Cantor M.N."/>
            <person name="Hua S.X."/>
            <person name="Woyke T."/>
        </authorList>
    </citation>
    <scope>NUCLEOTIDE SEQUENCE [LARGE SCALE GENOMIC DNA]</scope>
    <source>
        <strain evidence="11 12">XH-48</strain>
    </source>
</reference>
<keyword evidence="5 7" id="KW-0597">Phosphoprotein</keyword>
<feature type="compositionally biased region" description="Low complexity" evidence="8">
    <location>
        <begin position="168"/>
        <end position="186"/>
    </location>
</feature>
<dbReference type="CDD" id="cd16432">
    <property type="entry name" value="CheB_Rec"/>
    <property type="match status" value="1"/>
</dbReference>
<dbReference type="EMBL" id="CP007055">
    <property type="protein sequence ID" value="AHG00171.1"/>
    <property type="molecule type" value="Genomic_DNA"/>
</dbReference>
<dbReference type="PANTHER" id="PTHR42872:SF6">
    <property type="entry name" value="PROTEIN-GLUTAMATE METHYLESTERASE_PROTEIN-GLUTAMINE GLUTAMINASE"/>
    <property type="match status" value="1"/>
</dbReference>
<feature type="domain" description="Response regulatory" evidence="9">
    <location>
        <begin position="3"/>
        <end position="119"/>
    </location>
</feature>
<dbReference type="SUPFAM" id="SSF52738">
    <property type="entry name" value="Methylesterase CheB, C-terminal domain"/>
    <property type="match status" value="1"/>
</dbReference>
<dbReference type="Gene3D" id="3.40.50.180">
    <property type="entry name" value="Methylesterase CheB, C-terminal domain"/>
    <property type="match status" value="1"/>
</dbReference>
<evidence type="ECO:0000256" key="6">
    <source>
        <dbReference type="PROSITE-ProRule" id="PRU00050"/>
    </source>
</evidence>
<name>W0JN80_9EURY</name>
<keyword evidence="2 5" id="KW-0145">Chemotaxis</keyword>
<dbReference type="PROSITE" id="PS50110">
    <property type="entry name" value="RESPONSE_REGULATORY"/>
    <property type="match status" value="1"/>
</dbReference>
<organism evidence="11 12">
    <name type="scientific">Halostagnicola larsenii XH-48</name>
    <dbReference type="NCBI Taxonomy" id="797299"/>
    <lineage>
        <taxon>Archaea</taxon>
        <taxon>Methanobacteriati</taxon>
        <taxon>Methanobacteriota</taxon>
        <taxon>Stenosarchaea group</taxon>
        <taxon>Halobacteria</taxon>
        <taxon>Halobacteriales</taxon>
        <taxon>Natrialbaceae</taxon>
        <taxon>Halostagnicola</taxon>
    </lineage>
</organism>
<evidence type="ECO:0000256" key="4">
    <source>
        <dbReference type="ARBA" id="ARBA00048267"/>
    </source>
</evidence>
<evidence type="ECO:0000256" key="7">
    <source>
        <dbReference type="PROSITE-ProRule" id="PRU00169"/>
    </source>
</evidence>
<feature type="compositionally biased region" description="Low complexity" evidence="8">
    <location>
        <begin position="140"/>
        <end position="161"/>
    </location>
</feature>
<dbReference type="CDD" id="cd17541">
    <property type="entry name" value="REC_CheB-like"/>
    <property type="match status" value="1"/>
</dbReference>
<keyword evidence="3 5" id="KW-0378">Hydrolase</keyword>
<comment type="catalytic activity">
    <reaction evidence="5">
        <text>L-glutaminyl-[protein] + H2O = L-glutamyl-[protein] + NH4(+)</text>
        <dbReference type="Rhea" id="RHEA:16441"/>
        <dbReference type="Rhea" id="RHEA-COMP:10207"/>
        <dbReference type="Rhea" id="RHEA-COMP:10208"/>
        <dbReference type="ChEBI" id="CHEBI:15377"/>
        <dbReference type="ChEBI" id="CHEBI:28938"/>
        <dbReference type="ChEBI" id="CHEBI:29973"/>
        <dbReference type="ChEBI" id="CHEBI:30011"/>
        <dbReference type="EC" id="3.5.1.44"/>
    </reaction>
</comment>
<dbReference type="NCBIfam" id="NF001965">
    <property type="entry name" value="PRK00742.1"/>
    <property type="match status" value="1"/>
</dbReference>
<accession>W0JN80</accession>
<feature type="active site" evidence="5 6">
    <location>
        <position position="196"/>
    </location>
</feature>
<dbReference type="OrthoDB" id="2857at2157"/>
<dbReference type="InterPro" id="IPR000673">
    <property type="entry name" value="Sig_transdc_resp-reg_Me-estase"/>
</dbReference>
<evidence type="ECO:0000259" key="10">
    <source>
        <dbReference type="PROSITE" id="PS50122"/>
    </source>
</evidence>
<keyword evidence="1 5" id="KW-0963">Cytoplasm</keyword>
<dbReference type="PIRSF" id="PIRSF000876">
    <property type="entry name" value="RR_chemtxs_CheB"/>
    <property type="match status" value="1"/>
</dbReference>